<reference evidence="1 2" key="1">
    <citation type="submission" date="2019-03" db="EMBL/GenBank/DDBJ databases">
        <authorList>
            <person name="Che Y."/>
            <person name="Zhou L."/>
        </authorList>
    </citation>
    <scope>NUCLEOTIDE SEQUENCE [LARGE SCALE GENOMIC DNA]</scope>
    <source>
        <strain evidence="1 2">AIFJ1607</strain>
    </source>
</reference>
<protein>
    <recommendedName>
        <fullName evidence="3">Helicase/UvrB N-terminal domain-containing protein</fullName>
    </recommendedName>
</protein>
<evidence type="ECO:0000313" key="1">
    <source>
        <dbReference type="EMBL" id="QBQ63690.1"/>
    </source>
</evidence>
<evidence type="ECO:0000313" key="2">
    <source>
        <dbReference type="Proteomes" id="UP000294444"/>
    </source>
</evidence>
<sequence>MKRILQYHLWKQKSGLLLLDMPTGSGKTFDVVDWIAQNIDTLSSKKRKILFITHRKKNLPVEQLKSLLEYYHKSSYFDENCLVVQSKQDAFFEHFLEYEHQIKRCFPKFDSSSFRILLEFCKTHHLPSNKIERDVQEIASELRNLICDHLKTISPNRDDRLLLIMKDPKWVWVSKLFPSVLTLEKTVLFMSVKKAVYPYDTLIEPIQPLHQLLSDYQVVLFIDEFDAAKRDMLEAIIDQNVDNVTEYIPIVQRIASRLNESKFPSTLIFNRQLLVKQPSSQEIEKNLTEQSFEISKKFSLTLSLKSKAQKSSFKPFIFYDKTPYYLIDAKWNILTLSKDIQNNSLWIEMSKLNKEGDSLVLSNLLFRSRAFLSYFERGIGMLAQEYLAHRNQISQDRKITLEDAIYSFLDFFDFDKKIEQKLLKDILHYYFYRKLKKQHSEKENSKIELPMSVDFYENGFVYHTILDSEEHAGRSKVVSFNFNQSPEIQLLNWAEQFMVVGISATANLRTCLGNFDLGYLESALSSDYYHLTPKDKKRLEKRLQDQTKGYDKVSISAEVIESQSDNESIIIENLSLLFHDIDIVECLINKVQQVEGDNYSIYQLNQYYKIFLCYQHFLQKNIYAFLAFFNRKYVGEALTLIINFCKILEEKYRLSECIEIKCVSGEESEKQLDSIKESLNQGRRHFVLSTYSTLGAGINIQYPIPSQQKSHLIKINQRNADKYVDFDGLYLDKPTNVLVNMVNKKDLTPFELAIYLYQLEYLRITNSGMSKSEFEYYLENAFAVYSQRNPRYKNDIKSLYKYLDFKLNIMQYLIQAVGRICRTNMKRPQIYLFVDQHLDAVWSNELGEIPLLPEFKAIQKTMQKYQKLAVDKNRITGQPKRYIDSLYRKFSNQSASENDIYLWRQLREICLKYPQKNTHSDHNFNFLYITFDKSVKSYCYQTEDDYQNVYLTKSGLKVSHATSRLDLLMKIPLLKQHFIKNNYPFMLDSSKIWLSPVVFNNIYKGALGEECGKVLWESYRLPSLNELPLSIYEFFDFQISSHIFVDFKHWLDVQLDGEDIREHIFNKMKICGAKLVFIINIFSEKNYYPFRCYSHSESPLTIVEIPTFFSSSSIQIKNIIQCIEQKIMETENEN</sequence>
<dbReference type="SUPFAM" id="SSF52540">
    <property type="entry name" value="P-loop containing nucleoside triphosphate hydrolases"/>
    <property type="match status" value="1"/>
</dbReference>
<dbReference type="RefSeq" id="WP_162856563.1">
    <property type="nucleotide sequence ID" value="NZ_CP038145.1"/>
</dbReference>
<dbReference type="InterPro" id="IPR027417">
    <property type="entry name" value="P-loop_NTPase"/>
</dbReference>
<proteinExistence type="predicted"/>
<gene>
    <name evidence="1" type="ORF">EXH44_05310</name>
</gene>
<dbReference type="AlphaFoldDB" id="A0A4V1AY05"/>
<dbReference type="EMBL" id="CP038145">
    <property type="protein sequence ID" value="QBQ63690.1"/>
    <property type="molecule type" value="Genomic_DNA"/>
</dbReference>
<evidence type="ECO:0008006" key="3">
    <source>
        <dbReference type="Google" id="ProtNLM"/>
    </source>
</evidence>
<organism evidence="1 2">
    <name type="scientific">Actinobacillus indolicus</name>
    <dbReference type="NCBI Taxonomy" id="51049"/>
    <lineage>
        <taxon>Bacteria</taxon>
        <taxon>Pseudomonadati</taxon>
        <taxon>Pseudomonadota</taxon>
        <taxon>Gammaproteobacteria</taxon>
        <taxon>Pasteurellales</taxon>
        <taxon>Pasteurellaceae</taxon>
        <taxon>Actinobacillus</taxon>
    </lineage>
</organism>
<dbReference type="KEGG" id="aio:EXH44_05310"/>
<accession>A0A4V1AY05</accession>
<name>A0A4V1AY05_9PAST</name>
<keyword evidence="2" id="KW-1185">Reference proteome</keyword>
<dbReference type="Proteomes" id="UP000294444">
    <property type="component" value="Chromosome"/>
</dbReference>